<protein>
    <recommendedName>
        <fullName evidence="3">DUF659 domain-containing protein</fullName>
    </recommendedName>
</protein>
<dbReference type="AlphaFoldDB" id="A0A397RZV2"/>
<evidence type="ECO:0008006" key="3">
    <source>
        <dbReference type="Google" id="ProtNLM"/>
    </source>
</evidence>
<reference evidence="1 2" key="1">
    <citation type="submission" date="2018-06" db="EMBL/GenBank/DDBJ databases">
        <title>Comparative genomics reveals the genomic features of Rhizophagus irregularis, R. cerebriforme, R. diaphanum and Gigaspora rosea, and their symbiotic lifestyle signature.</title>
        <authorList>
            <person name="Morin E."/>
            <person name="San Clemente H."/>
            <person name="Chen E.C.H."/>
            <person name="De La Providencia I."/>
            <person name="Hainaut M."/>
            <person name="Kuo A."/>
            <person name="Kohler A."/>
            <person name="Murat C."/>
            <person name="Tang N."/>
            <person name="Roy S."/>
            <person name="Loubradou J."/>
            <person name="Henrissat B."/>
            <person name="Grigoriev I.V."/>
            <person name="Corradi N."/>
            <person name="Roux C."/>
            <person name="Martin F.M."/>
        </authorList>
    </citation>
    <scope>NUCLEOTIDE SEQUENCE [LARGE SCALE GENOMIC DNA]</scope>
    <source>
        <strain evidence="1 2">DAOM 227022</strain>
    </source>
</reference>
<dbReference type="EMBL" id="QKYT01001442">
    <property type="protein sequence ID" value="RIA79228.1"/>
    <property type="molecule type" value="Genomic_DNA"/>
</dbReference>
<keyword evidence="2" id="KW-1185">Reference proteome</keyword>
<accession>A0A397RZV2</accession>
<evidence type="ECO:0000313" key="1">
    <source>
        <dbReference type="EMBL" id="RIA79228.1"/>
    </source>
</evidence>
<gene>
    <name evidence="1" type="ORF">C1645_841205</name>
</gene>
<sequence>MMDLFFKTKAVFEFIATGLTLPNRKTIGGKILKNTAKSLQENIIKTAENDKNGVTATFDGWTNVKMEQLWGIVFITSKGQPLVWGAHEISSERSRTADQGKSLI</sequence>
<dbReference type="OrthoDB" id="2436760at2759"/>
<evidence type="ECO:0000313" key="2">
    <source>
        <dbReference type="Proteomes" id="UP000265703"/>
    </source>
</evidence>
<organism evidence="1 2">
    <name type="scientific">Glomus cerebriforme</name>
    <dbReference type="NCBI Taxonomy" id="658196"/>
    <lineage>
        <taxon>Eukaryota</taxon>
        <taxon>Fungi</taxon>
        <taxon>Fungi incertae sedis</taxon>
        <taxon>Mucoromycota</taxon>
        <taxon>Glomeromycotina</taxon>
        <taxon>Glomeromycetes</taxon>
        <taxon>Glomerales</taxon>
        <taxon>Glomeraceae</taxon>
        <taxon>Glomus</taxon>
    </lineage>
</organism>
<dbReference type="STRING" id="658196.A0A397RZV2"/>
<proteinExistence type="predicted"/>
<name>A0A397RZV2_9GLOM</name>
<dbReference type="Proteomes" id="UP000265703">
    <property type="component" value="Unassembled WGS sequence"/>
</dbReference>
<comment type="caution">
    <text evidence="1">The sequence shown here is derived from an EMBL/GenBank/DDBJ whole genome shotgun (WGS) entry which is preliminary data.</text>
</comment>